<comment type="caution">
    <text evidence="2">The sequence shown here is derived from an EMBL/GenBank/DDBJ whole genome shotgun (WGS) entry which is preliminary data.</text>
</comment>
<dbReference type="PANTHER" id="PTHR32060">
    <property type="entry name" value="TAIL-SPECIFIC PROTEASE"/>
    <property type="match status" value="1"/>
</dbReference>
<dbReference type="AlphaFoldDB" id="A0A5D4T267"/>
<dbReference type="Gene3D" id="3.90.226.10">
    <property type="entry name" value="2-enoyl-CoA Hydratase, Chain A, domain 1"/>
    <property type="match status" value="1"/>
</dbReference>
<dbReference type="STRING" id="79883.GCA_001636495_02282"/>
<evidence type="ECO:0000259" key="1">
    <source>
        <dbReference type="SMART" id="SM00245"/>
    </source>
</evidence>
<organism evidence="2 3">
    <name type="scientific">Sutcliffiella horikoshii</name>
    <dbReference type="NCBI Taxonomy" id="79883"/>
    <lineage>
        <taxon>Bacteria</taxon>
        <taxon>Bacillati</taxon>
        <taxon>Bacillota</taxon>
        <taxon>Bacilli</taxon>
        <taxon>Bacillales</taxon>
        <taxon>Bacillaceae</taxon>
        <taxon>Sutcliffiella</taxon>
    </lineage>
</organism>
<protein>
    <submittedName>
        <fullName evidence="2">Peptidase S41</fullName>
    </submittedName>
</protein>
<sequence length="589" mass="67419">MKNRIFMLGKSIWLCMFCFLLVGCSFFEGAVEEAPKEREPEINFDYRTIEQPEGISKDVEENLFYLGKVWGFLKYYHPNVAEGEFNWDQELFYIMPEVLSATSSLERDAVLVEWIEGLGEIKGGKTTPPEDGVGEVKMEPNLDWLNSSGFSEELEGVLQTVKNSERNDSHHYVSLAEGIGNPVFQNELEYRHPYPETEYRLLSLYRYWNIIEYYFPYKYLINEEWDDVMKEFIPKLIQAKNEQEYHLNTLELIARVHDTHANIWNPSSFIEGYWGKRYAPAILTFVEGKPVVTGFYKEEEGAGSGLEVGDVITKVDGKTIDEILETQLKYIPASNYETQLRDMAPKLLRTNEKSLFVEIERNGELKSLELAVFTKNNLQVDQYDIFHNGTEPFQLLDSNSVAYMYMGGFFYSSLKEYQSELEQTKGLIIDFRSYPFDFTVFSLGEYLLPASREFVKFTNGSIEHPGLFTMTDPLIVGEENNEHYKGKIVILINEVTQSSAEYHAMAFRTAENATVIGSTTAAADGNISLFTLPGGIETSITGIGVYYPDGTETQRVGIIPDIYMRPTIEGIKEGRDELLEKAIEIINEQ</sequence>
<dbReference type="GO" id="GO:0007165">
    <property type="term" value="P:signal transduction"/>
    <property type="evidence" value="ECO:0007669"/>
    <property type="project" value="TreeGrafter"/>
</dbReference>
<dbReference type="InterPro" id="IPR036034">
    <property type="entry name" value="PDZ_sf"/>
</dbReference>
<proteinExistence type="predicted"/>
<dbReference type="InterPro" id="IPR005151">
    <property type="entry name" value="Tail-specific_protease"/>
</dbReference>
<dbReference type="Gene3D" id="3.30.750.44">
    <property type="match status" value="1"/>
</dbReference>
<feature type="domain" description="Tail specific protease" evidence="1">
    <location>
        <begin position="352"/>
        <end position="565"/>
    </location>
</feature>
<dbReference type="GO" id="GO:0008236">
    <property type="term" value="F:serine-type peptidase activity"/>
    <property type="evidence" value="ECO:0007669"/>
    <property type="project" value="InterPro"/>
</dbReference>
<dbReference type="Gene3D" id="2.30.42.10">
    <property type="match status" value="1"/>
</dbReference>
<dbReference type="GO" id="GO:0006508">
    <property type="term" value="P:proteolysis"/>
    <property type="evidence" value="ECO:0007669"/>
    <property type="project" value="InterPro"/>
</dbReference>
<dbReference type="GO" id="GO:0004175">
    <property type="term" value="F:endopeptidase activity"/>
    <property type="evidence" value="ECO:0007669"/>
    <property type="project" value="TreeGrafter"/>
</dbReference>
<accession>A0A5D4T267</accession>
<dbReference type="PANTHER" id="PTHR32060:SF30">
    <property type="entry name" value="CARBOXY-TERMINAL PROCESSING PROTEASE CTPA"/>
    <property type="match status" value="1"/>
</dbReference>
<dbReference type="Pfam" id="PF03572">
    <property type="entry name" value="Peptidase_S41"/>
    <property type="match status" value="1"/>
</dbReference>
<dbReference type="GO" id="GO:0030288">
    <property type="term" value="C:outer membrane-bounded periplasmic space"/>
    <property type="evidence" value="ECO:0007669"/>
    <property type="project" value="TreeGrafter"/>
</dbReference>
<gene>
    <name evidence="2" type="ORF">FZC76_10805</name>
</gene>
<dbReference type="OrthoDB" id="5379939at2"/>
<dbReference type="InterPro" id="IPR029045">
    <property type="entry name" value="ClpP/crotonase-like_dom_sf"/>
</dbReference>
<dbReference type="RefSeq" id="WP_148988203.1">
    <property type="nucleotide sequence ID" value="NZ_VTEV01000004.1"/>
</dbReference>
<evidence type="ECO:0000313" key="2">
    <source>
        <dbReference type="EMBL" id="TYS68226.1"/>
    </source>
</evidence>
<dbReference type="Proteomes" id="UP000322524">
    <property type="component" value="Unassembled WGS sequence"/>
</dbReference>
<evidence type="ECO:0000313" key="3">
    <source>
        <dbReference type="Proteomes" id="UP000322524"/>
    </source>
</evidence>
<dbReference type="CDD" id="cd07562">
    <property type="entry name" value="Peptidase_S41_TRI"/>
    <property type="match status" value="1"/>
</dbReference>
<dbReference type="SUPFAM" id="SSF52096">
    <property type="entry name" value="ClpP/crotonase"/>
    <property type="match status" value="1"/>
</dbReference>
<name>A0A5D4T267_9BACI</name>
<dbReference type="PROSITE" id="PS51257">
    <property type="entry name" value="PROKAR_LIPOPROTEIN"/>
    <property type="match status" value="1"/>
</dbReference>
<dbReference type="SMART" id="SM00245">
    <property type="entry name" value="TSPc"/>
    <property type="match status" value="1"/>
</dbReference>
<reference evidence="2 3" key="1">
    <citation type="submission" date="2019-08" db="EMBL/GenBank/DDBJ databases">
        <title>Bacillus genomes from the desert of Cuatro Cienegas, Coahuila.</title>
        <authorList>
            <person name="Olmedo-Alvarez G."/>
        </authorList>
    </citation>
    <scope>NUCLEOTIDE SEQUENCE [LARGE SCALE GENOMIC DNA]</scope>
    <source>
        <strain evidence="2 3">CH28_1T</strain>
    </source>
</reference>
<dbReference type="EMBL" id="VTEV01000004">
    <property type="protein sequence ID" value="TYS68226.1"/>
    <property type="molecule type" value="Genomic_DNA"/>
</dbReference>